<comment type="caution">
    <text evidence="1">The sequence shown here is derived from an EMBL/GenBank/DDBJ whole genome shotgun (WGS) entry which is preliminary data.</text>
</comment>
<dbReference type="Proteomes" id="UP001596353">
    <property type="component" value="Unassembled WGS sequence"/>
</dbReference>
<dbReference type="EMBL" id="JBHSWG010000001">
    <property type="protein sequence ID" value="MFC6759307.1"/>
    <property type="molecule type" value="Genomic_DNA"/>
</dbReference>
<evidence type="ECO:0000313" key="1">
    <source>
        <dbReference type="EMBL" id="MFC6759307.1"/>
    </source>
</evidence>
<keyword evidence="2" id="KW-1185">Reference proteome</keyword>
<sequence>MKKKVDWDEFNYRLEKAKSCFDRIASADTGVDLRRSWEEFVNAFGLTIGWLISNGMNFKVTRGWAHKLKNHSSKDDEGLLYLREARNHTEHGLTPFSDFREAFVGVGGIGPVSGTSSVHYSNNIVIRGGVAVNTGTFSLETKNGNLTKLSGAPNTHITENLANVRLLPIYNPKKKLTVRVPTHIGGKRLSASNPEEFANLAIEYIEEKSAELKHLLDQISR</sequence>
<accession>A0ABW2B176</accession>
<organism evidence="1 2">
    <name type="scientific">Sulfitobacter porphyrae</name>
    <dbReference type="NCBI Taxonomy" id="1246864"/>
    <lineage>
        <taxon>Bacteria</taxon>
        <taxon>Pseudomonadati</taxon>
        <taxon>Pseudomonadota</taxon>
        <taxon>Alphaproteobacteria</taxon>
        <taxon>Rhodobacterales</taxon>
        <taxon>Roseobacteraceae</taxon>
        <taxon>Sulfitobacter</taxon>
    </lineage>
</organism>
<evidence type="ECO:0000313" key="2">
    <source>
        <dbReference type="Proteomes" id="UP001596353"/>
    </source>
</evidence>
<protein>
    <submittedName>
        <fullName evidence="1">Uncharacterized protein</fullName>
    </submittedName>
</protein>
<proteinExistence type="predicted"/>
<gene>
    <name evidence="1" type="ORF">ACFQFQ_07085</name>
</gene>
<name>A0ABW2B176_9RHOB</name>
<reference evidence="2" key="1">
    <citation type="journal article" date="2019" name="Int. J. Syst. Evol. Microbiol.">
        <title>The Global Catalogue of Microorganisms (GCM) 10K type strain sequencing project: providing services to taxonomists for standard genome sequencing and annotation.</title>
        <authorList>
            <consortium name="The Broad Institute Genomics Platform"/>
            <consortium name="The Broad Institute Genome Sequencing Center for Infectious Disease"/>
            <person name="Wu L."/>
            <person name="Ma J."/>
        </authorList>
    </citation>
    <scope>NUCLEOTIDE SEQUENCE [LARGE SCALE GENOMIC DNA]</scope>
    <source>
        <strain evidence="2">CCUG 66188</strain>
    </source>
</reference>